<accession>A0A2A9HFU0</accession>
<protein>
    <submittedName>
        <fullName evidence="3">Uncharacterized protein</fullName>
    </submittedName>
</protein>
<feature type="compositionally biased region" description="Pro residues" evidence="1">
    <location>
        <begin position="70"/>
        <end position="80"/>
    </location>
</feature>
<feature type="compositionally biased region" description="Polar residues" evidence="1">
    <location>
        <begin position="28"/>
        <end position="49"/>
    </location>
</feature>
<reference evidence="3 4" key="1">
    <citation type="submission" date="2017-09" db="EMBL/GenBank/DDBJ databases">
        <title>Sequencing the genomes of two abundant thermophiles in Great Basin hot springs: Thermocrinis jamiesonii and novel Chloroflexi Thermoflexus hugenholtzii.</title>
        <authorList>
            <person name="Hedlund B."/>
        </authorList>
    </citation>
    <scope>NUCLEOTIDE SEQUENCE [LARGE SCALE GENOMIC DNA]</scope>
    <source>
        <strain evidence="3 4">G233</strain>
    </source>
</reference>
<feature type="region of interest" description="Disordered" evidence="1">
    <location>
        <begin position="70"/>
        <end position="99"/>
    </location>
</feature>
<evidence type="ECO:0000313" key="3">
    <source>
        <dbReference type="EMBL" id="PFG73875.1"/>
    </source>
</evidence>
<name>A0A2A9HFU0_TEPT2</name>
<gene>
    <name evidence="3" type="ORF">A9A59_1081</name>
</gene>
<feature type="chain" id="PRO_5012473554" evidence="2">
    <location>
        <begin position="28"/>
        <end position="99"/>
    </location>
</feature>
<keyword evidence="2" id="KW-0732">Signal</keyword>
<proteinExistence type="predicted"/>
<sequence>MKPLKSLFTVVAAAGIAVATVGAAASAQSLPSVGTSPASATVADQSGDTSWRPCAVPVPTHLRQCAVPRTPRPCVVPVPTHPRACSVPVSPTPRPSVTP</sequence>
<dbReference type="Proteomes" id="UP000223071">
    <property type="component" value="Unassembled WGS sequence"/>
</dbReference>
<dbReference type="EMBL" id="PDJQ01000001">
    <property type="protein sequence ID" value="PFG73875.1"/>
    <property type="molecule type" value="Genomic_DNA"/>
</dbReference>
<feature type="region of interest" description="Disordered" evidence="1">
    <location>
        <begin position="27"/>
        <end position="50"/>
    </location>
</feature>
<feature type="compositionally biased region" description="Pro residues" evidence="1">
    <location>
        <begin position="90"/>
        <end position="99"/>
    </location>
</feature>
<keyword evidence="4" id="KW-1185">Reference proteome</keyword>
<dbReference type="AlphaFoldDB" id="A0A2A9HFU0"/>
<comment type="caution">
    <text evidence="3">The sequence shown here is derived from an EMBL/GenBank/DDBJ whole genome shotgun (WGS) entry which is preliminary data.</text>
</comment>
<organism evidence="3 4">
    <name type="scientific">Tepidiforma thermophila (strain KCTC 52669 / CGMCC 1.13589 / G233)</name>
    <dbReference type="NCBI Taxonomy" id="2761530"/>
    <lineage>
        <taxon>Bacteria</taxon>
        <taxon>Bacillati</taxon>
        <taxon>Chloroflexota</taxon>
        <taxon>Tepidiformia</taxon>
        <taxon>Tepidiformales</taxon>
        <taxon>Tepidiformaceae</taxon>
        <taxon>Tepidiforma</taxon>
    </lineage>
</organism>
<evidence type="ECO:0000256" key="1">
    <source>
        <dbReference type="SAM" id="MobiDB-lite"/>
    </source>
</evidence>
<dbReference type="RefSeq" id="WP_098503307.1">
    <property type="nucleotide sequence ID" value="NZ_PDJQ01000001.1"/>
</dbReference>
<feature type="signal peptide" evidence="2">
    <location>
        <begin position="1"/>
        <end position="27"/>
    </location>
</feature>
<evidence type="ECO:0000256" key="2">
    <source>
        <dbReference type="SAM" id="SignalP"/>
    </source>
</evidence>
<evidence type="ECO:0000313" key="4">
    <source>
        <dbReference type="Proteomes" id="UP000223071"/>
    </source>
</evidence>